<name>A0A087ANV5_9BIFI</name>
<proteinExistence type="predicted"/>
<protein>
    <submittedName>
        <fullName evidence="4">Biotin-(Acetyl-CoA carboxylase) ligase</fullName>
    </submittedName>
    <submittedName>
        <fullName evidence="5">Biotin--[acetyl-CoA-carboxylase] ligase</fullName>
    </submittedName>
</protein>
<evidence type="ECO:0000313" key="5">
    <source>
        <dbReference type="EMBL" id="QAY33586.1"/>
    </source>
</evidence>
<evidence type="ECO:0000313" key="7">
    <source>
        <dbReference type="Proteomes" id="UP000293589"/>
    </source>
</evidence>
<dbReference type="SUPFAM" id="SSF55681">
    <property type="entry name" value="Class II aaRS and biotin synthetases"/>
    <property type="match status" value="2"/>
</dbReference>
<dbReference type="Proteomes" id="UP000029046">
    <property type="component" value="Unassembled WGS sequence"/>
</dbReference>
<dbReference type="KEGG" id="bgx:ESN35_09360"/>
<dbReference type="InterPro" id="IPR004408">
    <property type="entry name" value="Biotin_CoA_COase_ligase"/>
</dbReference>
<dbReference type="EMBL" id="CP035464">
    <property type="protein sequence ID" value="QAY33586.1"/>
    <property type="molecule type" value="Genomic_DNA"/>
</dbReference>
<dbReference type="RefSeq" id="WP_034259820.1">
    <property type="nucleotide sequence ID" value="NZ_CP035464.1"/>
</dbReference>
<reference evidence="4 6" key="1">
    <citation type="submission" date="2014-03" db="EMBL/GenBank/DDBJ databases">
        <title>Genomics of Bifidobacteria.</title>
        <authorList>
            <person name="Ventura M."/>
            <person name="Milani C."/>
            <person name="Lugli G.A."/>
        </authorList>
    </citation>
    <scope>NUCLEOTIDE SEQUENCE [LARGE SCALE GENOMIC DNA]</scope>
    <source>
        <strain evidence="4 6">LMG 11586</strain>
    </source>
</reference>
<feature type="region of interest" description="Disordered" evidence="2">
    <location>
        <begin position="159"/>
        <end position="182"/>
    </location>
</feature>
<dbReference type="GO" id="GO:0005737">
    <property type="term" value="C:cytoplasm"/>
    <property type="evidence" value="ECO:0007669"/>
    <property type="project" value="TreeGrafter"/>
</dbReference>
<dbReference type="GO" id="GO:0004077">
    <property type="term" value="F:biotin--[biotin carboxyl-carrier protein] ligase activity"/>
    <property type="evidence" value="ECO:0007669"/>
    <property type="project" value="InterPro"/>
</dbReference>
<dbReference type="OrthoDB" id="9807064at2"/>
<keyword evidence="1 4" id="KW-0436">Ligase</keyword>
<organism evidence="4 6">
    <name type="scientific">Bifidobacterium pullorum subsp. gallinarum</name>
    <dbReference type="NCBI Taxonomy" id="78344"/>
    <lineage>
        <taxon>Bacteria</taxon>
        <taxon>Bacillati</taxon>
        <taxon>Actinomycetota</taxon>
        <taxon>Actinomycetes</taxon>
        <taxon>Bifidobacteriales</taxon>
        <taxon>Bifidobacteriaceae</taxon>
        <taxon>Bifidobacterium</taxon>
    </lineage>
</organism>
<dbReference type="eggNOG" id="COG0340">
    <property type="taxonomic scope" value="Bacteria"/>
</dbReference>
<accession>A0A087ANV5</accession>
<evidence type="ECO:0000256" key="1">
    <source>
        <dbReference type="ARBA" id="ARBA00022598"/>
    </source>
</evidence>
<keyword evidence="6" id="KW-1185">Reference proteome</keyword>
<dbReference type="STRING" id="78344.BIGA_1048"/>
<sequence length="375" mass="38986">MNVNESEAMRRLPRTCRAADWVLWFDEVDSTNTVARRLLSEAWQPVDAAGPDVAGTATVTACAGAAGVFGDGIADAVAEPPIAVIVADSQTAGHGRLGRQWVSRPGESSMVSFATVLPQSLVIDSRVNGWLQMIAGLAAVEAIDDVCAQVGATCTHASPDMPGASPDAPDCSQDGSADVAGTHSAAGGQGVCSLRLKWPNDVFLHDHKLGGILLELVLPHGGAASAVSDAAAGTGTRPCPSVPDDRRMVGLVIGIGLNLAIPADRLPTELSTSLQLHRAPLPDPMRLRDLIAGRMTAALRDRLRAFMVDPTGYAAALRDEMEPLCWTLGRPVEARLVDGGAVRGTALRLNPDASLAIRDVAGDDHTVTTGDVGVL</sequence>
<evidence type="ECO:0000259" key="3">
    <source>
        <dbReference type="Pfam" id="PF03099"/>
    </source>
</evidence>
<dbReference type="EMBL" id="JGYX01000005">
    <property type="protein sequence ID" value="KFI60455.1"/>
    <property type="molecule type" value="Genomic_DNA"/>
</dbReference>
<dbReference type="Gene3D" id="3.30.930.10">
    <property type="entry name" value="Bira Bifunctional Protein, Domain 2"/>
    <property type="match status" value="1"/>
</dbReference>
<feature type="domain" description="BPL/LPL catalytic" evidence="3">
    <location>
        <begin position="84"/>
        <end position="217"/>
    </location>
</feature>
<dbReference type="CDD" id="cd16442">
    <property type="entry name" value="BPL"/>
    <property type="match status" value="1"/>
</dbReference>
<evidence type="ECO:0000313" key="6">
    <source>
        <dbReference type="Proteomes" id="UP000029046"/>
    </source>
</evidence>
<dbReference type="InterPro" id="IPR045864">
    <property type="entry name" value="aa-tRNA-synth_II/BPL/LPL"/>
</dbReference>
<dbReference type="AlphaFoldDB" id="A0A087ANV5"/>
<dbReference type="InterPro" id="IPR004143">
    <property type="entry name" value="BPL_LPL_catalytic"/>
</dbReference>
<gene>
    <name evidence="4" type="ORF">BIGA_1048</name>
    <name evidence="5" type="ORF">ESN35_09360</name>
</gene>
<dbReference type="PANTHER" id="PTHR12835">
    <property type="entry name" value="BIOTIN PROTEIN LIGASE"/>
    <property type="match status" value="1"/>
</dbReference>
<dbReference type="Proteomes" id="UP000293589">
    <property type="component" value="Chromosome"/>
</dbReference>
<reference evidence="5 7" key="2">
    <citation type="submission" date="2019-01" db="EMBL/GenBank/DDBJ databases">
        <title>Complete genome sequence of Bifidobacterium gallinarum CACC 514.</title>
        <authorList>
            <person name="Jung M."/>
        </authorList>
    </citation>
    <scope>NUCLEOTIDE SEQUENCE [LARGE SCALE GENOMIC DNA]</scope>
    <source>
        <strain evidence="5 7">CACC 514</strain>
    </source>
</reference>
<dbReference type="Gene3D" id="2.30.30.100">
    <property type="match status" value="1"/>
</dbReference>
<evidence type="ECO:0000256" key="2">
    <source>
        <dbReference type="SAM" id="MobiDB-lite"/>
    </source>
</evidence>
<evidence type="ECO:0000313" key="4">
    <source>
        <dbReference type="EMBL" id="KFI60455.1"/>
    </source>
</evidence>
<dbReference type="Pfam" id="PF03099">
    <property type="entry name" value="BPL_LplA_LipB"/>
    <property type="match status" value="1"/>
</dbReference>
<dbReference type="PANTHER" id="PTHR12835:SF5">
    <property type="entry name" value="BIOTIN--PROTEIN LIGASE"/>
    <property type="match status" value="1"/>
</dbReference>